<dbReference type="Proteomes" id="UP000472261">
    <property type="component" value="Unplaced"/>
</dbReference>
<organism evidence="1 2">
    <name type="scientific">Phasianus colchicus</name>
    <name type="common">Common pheasant</name>
    <dbReference type="NCBI Taxonomy" id="9054"/>
    <lineage>
        <taxon>Eukaryota</taxon>
        <taxon>Metazoa</taxon>
        <taxon>Chordata</taxon>
        <taxon>Craniata</taxon>
        <taxon>Vertebrata</taxon>
        <taxon>Euteleostomi</taxon>
        <taxon>Archelosauria</taxon>
        <taxon>Archosauria</taxon>
        <taxon>Dinosauria</taxon>
        <taxon>Saurischia</taxon>
        <taxon>Theropoda</taxon>
        <taxon>Coelurosauria</taxon>
        <taxon>Aves</taxon>
        <taxon>Neognathae</taxon>
        <taxon>Galloanserae</taxon>
        <taxon>Galliformes</taxon>
        <taxon>Phasianidae</taxon>
        <taxon>Phasianinae</taxon>
        <taxon>Phasianus</taxon>
    </lineage>
</organism>
<reference evidence="1" key="1">
    <citation type="submission" date="2025-08" db="UniProtKB">
        <authorList>
            <consortium name="Ensembl"/>
        </authorList>
    </citation>
    <scope>IDENTIFICATION</scope>
</reference>
<protein>
    <submittedName>
        <fullName evidence="1">Uncharacterized protein</fullName>
    </submittedName>
</protein>
<dbReference type="Ensembl" id="ENSPCLT00000028735.1">
    <property type="protein sequence ID" value="ENSPCLP00000020773.1"/>
    <property type="gene ID" value="ENSPCLG00000018181.1"/>
</dbReference>
<reference evidence="1" key="2">
    <citation type="submission" date="2025-09" db="UniProtKB">
        <authorList>
            <consortium name="Ensembl"/>
        </authorList>
    </citation>
    <scope>IDENTIFICATION</scope>
</reference>
<name>A0A669QR51_PHACC</name>
<keyword evidence="2" id="KW-1185">Reference proteome</keyword>
<evidence type="ECO:0000313" key="2">
    <source>
        <dbReference type="Proteomes" id="UP000472261"/>
    </source>
</evidence>
<dbReference type="OMA" id="KYFLMTS"/>
<accession>A0A669QR51</accession>
<sequence length="89" mass="10223">MNMTRKSKRPMLNRAGRDIIKAKRRVRIPLAALMSLSIRPIRAKRMTLKSVGGKKCSNALPMPESSKEHRSKRFFILSLVCMKTDIQIQ</sequence>
<dbReference type="AlphaFoldDB" id="A0A669QR51"/>
<evidence type="ECO:0000313" key="1">
    <source>
        <dbReference type="Ensembl" id="ENSPCLP00000020773.1"/>
    </source>
</evidence>
<proteinExistence type="predicted"/>